<name>A0A6I0FK77_9FIRM</name>
<proteinExistence type="predicted"/>
<gene>
    <name evidence="1" type="ORF">F8154_00445</name>
</gene>
<reference evidence="1 2" key="1">
    <citation type="submission" date="2019-10" db="EMBL/GenBank/DDBJ databases">
        <title>Alkaliphilus serpentinus sp. nov. and Alkaliphilus pronyensis sp. nov., two novel anaerobic alkaliphilic species isolated from the serpentinized-hosted hydrothermal field of the Prony Bay (New Caledonia).</title>
        <authorList>
            <person name="Postec A."/>
        </authorList>
    </citation>
    <scope>NUCLEOTIDE SEQUENCE [LARGE SCALE GENOMIC DNA]</scope>
    <source>
        <strain evidence="1 2">LacV</strain>
    </source>
</reference>
<dbReference type="Proteomes" id="UP000432715">
    <property type="component" value="Unassembled WGS sequence"/>
</dbReference>
<sequence>MITYDSFKRVVLEDIKKTYQANFQLSHREWIDAVEQVQRDLLYNRLYFQKEVTYSEFVDLLYIFLSMKSRN</sequence>
<organism evidence="1 2">
    <name type="scientific">Alkaliphilus pronyensis</name>
    <dbReference type="NCBI Taxonomy" id="1482732"/>
    <lineage>
        <taxon>Bacteria</taxon>
        <taxon>Bacillati</taxon>
        <taxon>Bacillota</taxon>
        <taxon>Clostridia</taxon>
        <taxon>Peptostreptococcales</taxon>
        <taxon>Natronincolaceae</taxon>
        <taxon>Alkaliphilus</taxon>
    </lineage>
</organism>
<dbReference type="EMBL" id="WBZC01000002">
    <property type="protein sequence ID" value="KAB3539656.1"/>
    <property type="molecule type" value="Genomic_DNA"/>
</dbReference>
<dbReference type="AlphaFoldDB" id="A0A6I0FK77"/>
<dbReference type="OrthoDB" id="9851675at2"/>
<evidence type="ECO:0000313" key="2">
    <source>
        <dbReference type="Proteomes" id="UP000432715"/>
    </source>
</evidence>
<dbReference type="RefSeq" id="WP_151859616.1">
    <property type="nucleotide sequence ID" value="NZ_WBZC01000002.1"/>
</dbReference>
<evidence type="ECO:0000313" key="1">
    <source>
        <dbReference type="EMBL" id="KAB3539656.1"/>
    </source>
</evidence>
<protein>
    <submittedName>
        <fullName evidence="1">Uncharacterized protein</fullName>
    </submittedName>
</protein>
<comment type="caution">
    <text evidence="1">The sequence shown here is derived from an EMBL/GenBank/DDBJ whole genome shotgun (WGS) entry which is preliminary data.</text>
</comment>
<accession>A0A6I0FK77</accession>
<keyword evidence="2" id="KW-1185">Reference proteome</keyword>